<dbReference type="PANTHER" id="PTHR36305">
    <property type="entry name" value="PHOSPHATIDYLGLYCEROPHOSPHATASE A"/>
    <property type="match status" value="1"/>
</dbReference>
<comment type="caution">
    <text evidence="3">The sequence shown here is derived from an EMBL/GenBank/DDBJ whole genome shotgun (WGS) entry which is preliminary data.</text>
</comment>
<name>A0ABR9XGR0_9SPHI</name>
<dbReference type="InterPro" id="IPR036681">
    <property type="entry name" value="PgpA-like_sf"/>
</dbReference>
<dbReference type="SUPFAM" id="SSF101307">
    <property type="entry name" value="YutG-like"/>
    <property type="match status" value="1"/>
</dbReference>
<dbReference type="Proteomes" id="UP000632774">
    <property type="component" value="Unassembled WGS sequence"/>
</dbReference>
<dbReference type="InterPro" id="IPR007686">
    <property type="entry name" value="YutG/PgpA"/>
</dbReference>
<feature type="transmembrane region" description="Helical" evidence="1">
    <location>
        <begin position="12"/>
        <end position="35"/>
    </location>
</feature>
<feature type="transmembrane region" description="Helical" evidence="1">
    <location>
        <begin position="79"/>
        <end position="105"/>
    </location>
</feature>
<accession>A0ABR9XGR0</accession>
<evidence type="ECO:0000256" key="1">
    <source>
        <dbReference type="SAM" id="Phobius"/>
    </source>
</evidence>
<sequence length="149" mass="16465">MSKFIASWFGIGYIKGGGTIAAAVTCGLIWLLWLTQVGKNDWILLLITFAITLIGIYVGNKVEPFWGKDSFRVVIDEVAGMLVTMLFIPHNGWLLLAGLVLFRLFDIVKPLFIRRLEALPGGTGVMMDDILAGIYGNIVLQIAILFLHI</sequence>
<dbReference type="Pfam" id="PF04608">
    <property type="entry name" value="PgpA"/>
    <property type="match status" value="1"/>
</dbReference>
<proteinExistence type="predicted"/>
<gene>
    <name evidence="3" type="ORF">IRJ18_07455</name>
</gene>
<keyword evidence="1" id="KW-0472">Membrane</keyword>
<feature type="transmembrane region" description="Helical" evidence="1">
    <location>
        <begin position="42"/>
        <end position="59"/>
    </location>
</feature>
<feature type="domain" description="YutG/PgpA" evidence="2">
    <location>
        <begin position="4"/>
        <end position="143"/>
    </location>
</feature>
<reference evidence="3 4" key="1">
    <citation type="submission" date="2020-10" db="EMBL/GenBank/DDBJ databases">
        <title>Mucilaginibacter mali sp. nov., isolated from rhizosphere soil of apple orchard.</title>
        <authorList>
            <person name="Lee J.-S."/>
            <person name="Kim H.S."/>
            <person name="Kim J.-S."/>
        </authorList>
    </citation>
    <scope>NUCLEOTIDE SEQUENCE [LARGE SCALE GENOMIC DNA]</scope>
    <source>
        <strain evidence="3 4">KCTC 23157</strain>
    </source>
</reference>
<evidence type="ECO:0000313" key="3">
    <source>
        <dbReference type="EMBL" id="MBE9666193.1"/>
    </source>
</evidence>
<feature type="transmembrane region" description="Helical" evidence="1">
    <location>
        <begin position="126"/>
        <end position="147"/>
    </location>
</feature>
<organism evidence="3 4">
    <name type="scientific">Mucilaginibacter boryungensis</name>
    <dbReference type="NCBI Taxonomy" id="768480"/>
    <lineage>
        <taxon>Bacteria</taxon>
        <taxon>Pseudomonadati</taxon>
        <taxon>Bacteroidota</taxon>
        <taxon>Sphingobacteriia</taxon>
        <taxon>Sphingobacteriales</taxon>
        <taxon>Sphingobacteriaceae</taxon>
        <taxon>Mucilaginibacter</taxon>
    </lineage>
</organism>
<keyword evidence="1" id="KW-0812">Transmembrane</keyword>
<dbReference type="EMBL" id="JADFFM010000001">
    <property type="protein sequence ID" value="MBE9666193.1"/>
    <property type="molecule type" value="Genomic_DNA"/>
</dbReference>
<protein>
    <submittedName>
        <fullName evidence="3">Phosphatidylglycerophosphatase A</fullName>
    </submittedName>
</protein>
<dbReference type="PANTHER" id="PTHR36305:SF1">
    <property type="entry name" value="PHOSPHATIDYLGLYCEROPHOSPHATASE A"/>
    <property type="match status" value="1"/>
</dbReference>
<evidence type="ECO:0000313" key="4">
    <source>
        <dbReference type="Proteomes" id="UP000632774"/>
    </source>
</evidence>
<dbReference type="RefSeq" id="WP_194105564.1">
    <property type="nucleotide sequence ID" value="NZ_JADFFM010000001.1"/>
</dbReference>
<dbReference type="CDD" id="cd06971">
    <property type="entry name" value="PgpA"/>
    <property type="match status" value="1"/>
</dbReference>
<keyword evidence="4" id="KW-1185">Reference proteome</keyword>
<dbReference type="PIRSF" id="PIRSF006162">
    <property type="entry name" value="PgpA"/>
    <property type="match status" value="1"/>
</dbReference>
<keyword evidence="1" id="KW-1133">Transmembrane helix</keyword>
<dbReference type="InterPro" id="IPR026037">
    <property type="entry name" value="PgpA"/>
</dbReference>
<evidence type="ECO:0000259" key="2">
    <source>
        <dbReference type="Pfam" id="PF04608"/>
    </source>
</evidence>